<name>X0UWR0_9ZZZZ</name>
<comment type="caution">
    <text evidence="1">The sequence shown here is derived from an EMBL/GenBank/DDBJ whole genome shotgun (WGS) entry which is preliminary data.</text>
</comment>
<protein>
    <recommendedName>
        <fullName evidence="2">GIY-YIG domain-containing protein</fullName>
    </recommendedName>
</protein>
<dbReference type="Pfam" id="PF01986">
    <property type="entry name" value="DUF123"/>
    <property type="match status" value="1"/>
</dbReference>
<dbReference type="PANTHER" id="PTHR37460:SF1">
    <property type="entry name" value="ENDONUCLEASE III"/>
    <property type="match status" value="1"/>
</dbReference>
<dbReference type="InterPro" id="IPR002837">
    <property type="entry name" value="DUF123"/>
</dbReference>
<proteinExistence type="predicted"/>
<evidence type="ECO:0000313" key="1">
    <source>
        <dbReference type="EMBL" id="GAG10289.1"/>
    </source>
</evidence>
<dbReference type="CDD" id="cd10441">
    <property type="entry name" value="GIY-YIG_COG1833"/>
    <property type="match status" value="1"/>
</dbReference>
<organism evidence="1">
    <name type="scientific">marine sediment metagenome</name>
    <dbReference type="NCBI Taxonomy" id="412755"/>
    <lineage>
        <taxon>unclassified sequences</taxon>
        <taxon>metagenomes</taxon>
        <taxon>ecological metagenomes</taxon>
    </lineage>
</organism>
<evidence type="ECO:0008006" key="2">
    <source>
        <dbReference type="Google" id="ProtNLM"/>
    </source>
</evidence>
<dbReference type="EMBL" id="BARS01022020">
    <property type="protein sequence ID" value="GAG10289.1"/>
    <property type="molecule type" value="Genomic_DNA"/>
</dbReference>
<accession>X0UWR0</accession>
<gene>
    <name evidence="1" type="ORF">S01H1_35255</name>
</gene>
<dbReference type="PANTHER" id="PTHR37460">
    <property type="entry name" value="ENDONUCLEASE III"/>
    <property type="match status" value="1"/>
</dbReference>
<reference evidence="1" key="1">
    <citation type="journal article" date="2014" name="Front. Microbiol.">
        <title>High frequency of phylogenetically diverse reductive dehalogenase-homologous genes in deep subseafloor sedimentary metagenomes.</title>
        <authorList>
            <person name="Kawai M."/>
            <person name="Futagami T."/>
            <person name="Toyoda A."/>
            <person name="Takaki Y."/>
            <person name="Nishi S."/>
            <person name="Hori S."/>
            <person name="Arai W."/>
            <person name="Tsubouchi T."/>
            <person name="Morono Y."/>
            <person name="Uchiyama I."/>
            <person name="Ito T."/>
            <person name="Fujiyama A."/>
            <person name="Inagaki F."/>
            <person name="Takami H."/>
        </authorList>
    </citation>
    <scope>NUCLEOTIDE SEQUENCE</scope>
    <source>
        <strain evidence="1">Expedition CK06-06</strain>
    </source>
</reference>
<sequence length="131" mass="14515">MINHLKENSSITIGKLGVIDFKKGYYCYVGSANGKSVDIESRTSRHKQLVSLKAGKIKWHIDYFLVNPDVSFLKIKKFENCGECEISKLLEKSAGETIRGFGSSDCKAGCIGHLHHFRSVGSIENALHKNG</sequence>
<dbReference type="AlphaFoldDB" id="X0UWR0"/>